<feature type="domain" description="Major facilitator superfamily (MFS) profile" evidence="5">
    <location>
        <begin position="49"/>
        <end position="442"/>
    </location>
</feature>
<feature type="transmembrane region" description="Helical" evidence="4">
    <location>
        <begin position="206"/>
        <end position="226"/>
    </location>
</feature>
<dbReference type="Gene3D" id="1.20.1250.20">
    <property type="entry name" value="MFS general substrate transporter like domains"/>
    <property type="match status" value="2"/>
</dbReference>
<dbReference type="GO" id="GO:0022857">
    <property type="term" value="F:transmembrane transporter activity"/>
    <property type="evidence" value="ECO:0007669"/>
    <property type="project" value="InterPro"/>
</dbReference>
<feature type="transmembrane region" description="Helical" evidence="4">
    <location>
        <begin position="174"/>
        <end position="194"/>
    </location>
</feature>
<keyword evidence="7" id="KW-1185">Reference proteome</keyword>
<name>A0A9P9BX07_9PEZI</name>
<accession>A0A9P9BX07</accession>
<organism evidence="6 7">
    <name type="scientific">Microdochium trichocladiopsis</name>
    <dbReference type="NCBI Taxonomy" id="1682393"/>
    <lineage>
        <taxon>Eukaryota</taxon>
        <taxon>Fungi</taxon>
        <taxon>Dikarya</taxon>
        <taxon>Ascomycota</taxon>
        <taxon>Pezizomycotina</taxon>
        <taxon>Sordariomycetes</taxon>
        <taxon>Xylariomycetidae</taxon>
        <taxon>Xylariales</taxon>
        <taxon>Microdochiaceae</taxon>
        <taxon>Microdochium</taxon>
    </lineage>
</organism>
<evidence type="ECO:0000256" key="4">
    <source>
        <dbReference type="SAM" id="Phobius"/>
    </source>
</evidence>
<keyword evidence="4" id="KW-0472">Membrane</keyword>
<evidence type="ECO:0000256" key="1">
    <source>
        <dbReference type="ARBA" id="ARBA00004141"/>
    </source>
</evidence>
<feature type="transmembrane region" description="Helical" evidence="4">
    <location>
        <begin position="320"/>
        <end position="338"/>
    </location>
</feature>
<evidence type="ECO:0000313" key="7">
    <source>
        <dbReference type="Proteomes" id="UP000756346"/>
    </source>
</evidence>
<sequence length="443" mass="47341">MPDKKHNTTETTVVVVPDGNTRQPRHPQESAAIDKDDVNFDYPEGGLEAWQQVAAGFLAQAMSWGFPTTFGIYQLYYTTTMNLPNAQVSWIGSIQTFCTYALCVVAGRLSDAGYHKTTLLVGSVLAVLGAFMTSLATEFWQILLAQGICQGIGLGLIFMPTIAVMSSYFCQRRALAISIAASGAAVGSIIFPAIVQYLVPQIGFPWASRCATFVMLLLVVVMNAIFRPRAVSPVAETVPMPWIDWSAFTEVPFLLMLVAAFALHMGLFYVASYVNAYAVSILGFDAQQAVVLLLVMNAASGPSRLVFGFVADRWCGPFNGLIFSVVMMSVMIYAWIGVVTSAQIYAYVVFFGTVLGLVMAGFASALAALSTDPAKVGVRFGMTLSLLSFATLAGPPIAGALIDRAAGSYLGAQIYGGTVLILAAAIMVCCRVSITGFRLCAKI</sequence>
<dbReference type="Proteomes" id="UP000756346">
    <property type="component" value="Unassembled WGS sequence"/>
</dbReference>
<protein>
    <submittedName>
        <fullName evidence="6">Major facilitator superfamily domain-containing protein</fullName>
    </submittedName>
</protein>
<comment type="caution">
    <text evidence="6">The sequence shown here is derived from an EMBL/GenBank/DDBJ whole genome shotgun (WGS) entry which is preliminary data.</text>
</comment>
<feature type="transmembrane region" description="Helical" evidence="4">
    <location>
        <begin position="414"/>
        <end position="434"/>
    </location>
</feature>
<proteinExistence type="inferred from homology"/>
<comment type="similarity">
    <text evidence="2">Belongs to the major facilitator superfamily. Monocarboxylate porter (TC 2.A.1.13) family.</text>
</comment>
<dbReference type="Pfam" id="PF07690">
    <property type="entry name" value="MFS_1"/>
    <property type="match status" value="1"/>
</dbReference>
<feature type="transmembrane region" description="Helical" evidence="4">
    <location>
        <begin position="53"/>
        <end position="76"/>
    </location>
</feature>
<evidence type="ECO:0000259" key="5">
    <source>
        <dbReference type="PROSITE" id="PS50850"/>
    </source>
</evidence>
<feature type="transmembrane region" description="Helical" evidence="4">
    <location>
        <begin position="247"/>
        <end position="271"/>
    </location>
</feature>
<feature type="transmembrane region" description="Helical" evidence="4">
    <location>
        <begin position="142"/>
        <end position="162"/>
    </location>
</feature>
<reference evidence="6" key="1">
    <citation type="journal article" date="2021" name="Nat. Commun.">
        <title>Genetic determinants of endophytism in the Arabidopsis root mycobiome.</title>
        <authorList>
            <person name="Mesny F."/>
            <person name="Miyauchi S."/>
            <person name="Thiergart T."/>
            <person name="Pickel B."/>
            <person name="Atanasova L."/>
            <person name="Karlsson M."/>
            <person name="Huettel B."/>
            <person name="Barry K.W."/>
            <person name="Haridas S."/>
            <person name="Chen C."/>
            <person name="Bauer D."/>
            <person name="Andreopoulos W."/>
            <person name="Pangilinan J."/>
            <person name="LaButti K."/>
            <person name="Riley R."/>
            <person name="Lipzen A."/>
            <person name="Clum A."/>
            <person name="Drula E."/>
            <person name="Henrissat B."/>
            <person name="Kohler A."/>
            <person name="Grigoriev I.V."/>
            <person name="Martin F.M."/>
            <person name="Hacquard S."/>
        </authorList>
    </citation>
    <scope>NUCLEOTIDE SEQUENCE</scope>
    <source>
        <strain evidence="6">MPI-CAGE-CH-0230</strain>
    </source>
</reference>
<dbReference type="SUPFAM" id="SSF103473">
    <property type="entry name" value="MFS general substrate transporter"/>
    <property type="match status" value="1"/>
</dbReference>
<evidence type="ECO:0000313" key="6">
    <source>
        <dbReference type="EMBL" id="KAH7041337.1"/>
    </source>
</evidence>
<dbReference type="PANTHER" id="PTHR11360:SF130">
    <property type="entry name" value="MAJOR FACILITATOR SUPERFAMILY (MFS) PROFILE DOMAIN-CONTAINING PROTEIN-RELATED"/>
    <property type="match status" value="1"/>
</dbReference>
<dbReference type="AlphaFoldDB" id="A0A9P9BX07"/>
<dbReference type="EMBL" id="JAGTJQ010000001">
    <property type="protein sequence ID" value="KAH7041337.1"/>
    <property type="molecule type" value="Genomic_DNA"/>
</dbReference>
<feature type="transmembrane region" description="Helical" evidence="4">
    <location>
        <begin position="88"/>
        <end position="107"/>
    </location>
</feature>
<keyword evidence="4" id="KW-1133">Transmembrane helix</keyword>
<dbReference type="PROSITE" id="PS50850">
    <property type="entry name" value="MFS"/>
    <property type="match status" value="1"/>
</dbReference>
<comment type="subcellular location">
    <subcellularLocation>
        <location evidence="1">Membrane</location>
        <topology evidence="1">Multi-pass membrane protein</topology>
    </subcellularLocation>
</comment>
<dbReference type="InterPro" id="IPR020846">
    <property type="entry name" value="MFS_dom"/>
</dbReference>
<dbReference type="GO" id="GO:0016020">
    <property type="term" value="C:membrane"/>
    <property type="evidence" value="ECO:0007669"/>
    <property type="project" value="UniProtKB-SubCell"/>
</dbReference>
<feature type="transmembrane region" description="Helical" evidence="4">
    <location>
        <begin position="381"/>
        <end position="402"/>
    </location>
</feature>
<evidence type="ECO:0000256" key="3">
    <source>
        <dbReference type="SAM" id="MobiDB-lite"/>
    </source>
</evidence>
<dbReference type="InterPro" id="IPR050327">
    <property type="entry name" value="Proton-linked_MCT"/>
</dbReference>
<dbReference type="InterPro" id="IPR036259">
    <property type="entry name" value="MFS_trans_sf"/>
</dbReference>
<dbReference type="OrthoDB" id="2213137at2759"/>
<dbReference type="RefSeq" id="XP_046019392.1">
    <property type="nucleotide sequence ID" value="XM_046156307.1"/>
</dbReference>
<dbReference type="PANTHER" id="PTHR11360">
    <property type="entry name" value="MONOCARBOXYLATE TRANSPORTER"/>
    <property type="match status" value="1"/>
</dbReference>
<keyword evidence="4" id="KW-0812">Transmembrane</keyword>
<feature type="region of interest" description="Disordered" evidence="3">
    <location>
        <begin position="1"/>
        <end position="31"/>
    </location>
</feature>
<dbReference type="GeneID" id="70185853"/>
<feature type="transmembrane region" description="Helical" evidence="4">
    <location>
        <begin position="344"/>
        <end position="369"/>
    </location>
</feature>
<gene>
    <name evidence="6" type="ORF">B0I36DRAFT_344950</name>
</gene>
<evidence type="ECO:0000256" key="2">
    <source>
        <dbReference type="ARBA" id="ARBA00006727"/>
    </source>
</evidence>
<feature type="transmembrane region" description="Helical" evidence="4">
    <location>
        <begin position="119"/>
        <end position="136"/>
    </location>
</feature>
<dbReference type="InterPro" id="IPR011701">
    <property type="entry name" value="MFS"/>
</dbReference>